<organism evidence="1 2">
    <name type="scientific">Phytophthora palmivora</name>
    <dbReference type="NCBI Taxonomy" id="4796"/>
    <lineage>
        <taxon>Eukaryota</taxon>
        <taxon>Sar</taxon>
        <taxon>Stramenopiles</taxon>
        <taxon>Oomycota</taxon>
        <taxon>Peronosporomycetes</taxon>
        <taxon>Peronosporales</taxon>
        <taxon>Peronosporaceae</taxon>
        <taxon>Phytophthora</taxon>
    </lineage>
</organism>
<dbReference type="OrthoDB" id="10359097at2759"/>
<sequence>MLMTETYTSAGATAAANAAMDPDAEAFNERLRLKIQPSPPQFPYRDDPFELTVYLVDPADHLKSGVTVPLNVELYSAEKMMPVEKDILLIDPSTQPGIDYHKITDREQCISECSMALGNR</sequence>
<dbReference type="Proteomes" id="UP000237271">
    <property type="component" value="Unassembled WGS sequence"/>
</dbReference>
<gene>
    <name evidence="1" type="ORF">PHPALM_13693</name>
</gene>
<evidence type="ECO:0000313" key="2">
    <source>
        <dbReference type="Proteomes" id="UP000237271"/>
    </source>
</evidence>
<dbReference type="EMBL" id="NCKW01007663">
    <property type="protein sequence ID" value="POM69965.1"/>
    <property type="molecule type" value="Genomic_DNA"/>
</dbReference>
<dbReference type="AlphaFoldDB" id="A0A2P4XWP5"/>
<evidence type="ECO:0000313" key="1">
    <source>
        <dbReference type="EMBL" id="POM69965.1"/>
    </source>
</evidence>
<comment type="caution">
    <text evidence="1">The sequence shown here is derived from an EMBL/GenBank/DDBJ whole genome shotgun (WGS) entry which is preliminary data.</text>
</comment>
<feature type="non-terminal residue" evidence="1">
    <location>
        <position position="120"/>
    </location>
</feature>
<name>A0A2P4XWP5_9STRA</name>
<accession>A0A2P4XWP5</accession>
<proteinExistence type="predicted"/>
<protein>
    <submittedName>
        <fullName evidence="1">Uncharacterized protein</fullName>
    </submittedName>
</protein>
<keyword evidence="2" id="KW-1185">Reference proteome</keyword>
<reference evidence="1 2" key="1">
    <citation type="journal article" date="2017" name="Genome Biol. Evol.">
        <title>Phytophthora megakarya and P. palmivora, closely related causal agents of cacao black pod rot, underwent increases in genome sizes and gene numbers by different mechanisms.</title>
        <authorList>
            <person name="Ali S.S."/>
            <person name="Shao J."/>
            <person name="Lary D.J."/>
            <person name="Kronmiller B."/>
            <person name="Shen D."/>
            <person name="Strem M.D."/>
            <person name="Amoako-Attah I."/>
            <person name="Akrofi A.Y."/>
            <person name="Begoude B.A."/>
            <person name="Ten Hoopen G.M."/>
            <person name="Coulibaly K."/>
            <person name="Kebe B.I."/>
            <person name="Melnick R.L."/>
            <person name="Guiltinan M.J."/>
            <person name="Tyler B.M."/>
            <person name="Meinhardt L.W."/>
            <person name="Bailey B.A."/>
        </authorList>
    </citation>
    <scope>NUCLEOTIDE SEQUENCE [LARGE SCALE GENOMIC DNA]</scope>
    <source>
        <strain evidence="2">sbr112.9</strain>
    </source>
</reference>